<feature type="disulfide bond" evidence="15">
    <location>
        <begin position="586"/>
        <end position="598"/>
    </location>
</feature>
<feature type="domain" description="Peptidase M12B" evidence="20">
    <location>
        <begin position="267"/>
        <end position="472"/>
    </location>
</feature>
<dbReference type="InterPro" id="IPR013273">
    <property type="entry name" value="ADAMTS/ADAMTS-like"/>
</dbReference>
<dbReference type="Pfam" id="PF01562">
    <property type="entry name" value="Pep_M12B_propep"/>
    <property type="match status" value="1"/>
</dbReference>
<dbReference type="Pfam" id="PF01549">
    <property type="entry name" value="ShK"/>
    <property type="match status" value="7"/>
</dbReference>
<keyword evidence="3" id="KW-0272">Extracellular matrix</keyword>
<evidence type="ECO:0000256" key="14">
    <source>
        <dbReference type="PIRSR" id="PIRSR613273-2"/>
    </source>
</evidence>
<dbReference type="PROSITE" id="PS50092">
    <property type="entry name" value="TSP1"/>
    <property type="match status" value="3"/>
</dbReference>
<evidence type="ECO:0000256" key="6">
    <source>
        <dbReference type="ARBA" id="ARBA00022729"/>
    </source>
</evidence>
<keyword evidence="10 22" id="KW-0482">Metalloprotease</keyword>
<evidence type="ECO:0000256" key="2">
    <source>
        <dbReference type="ARBA" id="ARBA00022525"/>
    </source>
</evidence>
<feature type="binding site" evidence="14">
    <location>
        <position position="470"/>
    </location>
    <ligand>
        <name>Ca(2+)</name>
        <dbReference type="ChEBI" id="CHEBI:29108"/>
        <label>1</label>
    </ligand>
</feature>
<feature type="compositionally biased region" description="Pro residues" evidence="18">
    <location>
        <begin position="34"/>
        <end position="44"/>
    </location>
</feature>
<dbReference type="Pfam" id="PF17771">
    <property type="entry name" value="ADAMTS_CR_2"/>
    <property type="match status" value="1"/>
</dbReference>
<dbReference type="GO" id="GO:0031012">
    <property type="term" value="C:extracellular matrix"/>
    <property type="evidence" value="ECO:0007669"/>
    <property type="project" value="TreeGrafter"/>
</dbReference>
<evidence type="ECO:0000256" key="8">
    <source>
        <dbReference type="ARBA" id="ARBA00022801"/>
    </source>
</evidence>
<keyword evidence="9 14" id="KW-0862">Zinc</keyword>
<feature type="binding site" evidence="14">
    <location>
        <position position="467"/>
    </location>
    <ligand>
        <name>Ca(2+)</name>
        <dbReference type="ChEBI" id="CHEBI:29108"/>
        <label>1</label>
    </ligand>
</feature>
<feature type="binding site" evidence="14">
    <location>
        <position position="470"/>
    </location>
    <ligand>
        <name>Ca(2+)</name>
        <dbReference type="ChEBI" id="CHEBI:29108"/>
        <label>2</label>
    </ligand>
</feature>
<dbReference type="InterPro" id="IPR000884">
    <property type="entry name" value="TSP1_rpt"/>
</dbReference>
<dbReference type="GO" id="GO:0046872">
    <property type="term" value="F:metal ion binding"/>
    <property type="evidence" value="ECO:0007669"/>
    <property type="project" value="UniProtKB-KW"/>
</dbReference>
<feature type="disulfide bond" evidence="15">
    <location>
        <begin position="428"/>
        <end position="451"/>
    </location>
</feature>
<reference evidence="22" key="1">
    <citation type="journal article" date="2023" name="PLoS Negl. Trop. Dis.">
        <title>A genome sequence for Biomphalaria pfeifferi, the major vector snail for the human-infecting parasite Schistosoma mansoni.</title>
        <authorList>
            <person name="Bu L."/>
            <person name="Lu L."/>
            <person name="Laidemitt M.R."/>
            <person name="Zhang S.M."/>
            <person name="Mutuku M."/>
            <person name="Mkoji G."/>
            <person name="Steinauer M."/>
            <person name="Loker E.S."/>
        </authorList>
    </citation>
    <scope>NUCLEOTIDE SEQUENCE</scope>
    <source>
        <strain evidence="22">KasaAsao</strain>
    </source>
</reference>
<feature type="disulfide bond" evidence="17">
    <location>
        <begin position="1207"/>
        <end position="1241"/>
    </location>
</feature>
<evidence type="ECO:0000259" key="20">
    <source>
        <dbReference type="PROSITE" id="PS50215"/>
    </source>
</evidence>
<evidence type="ECO:0000256" key="3">
    <source>
        <dbReference type="ARBA" id="ARBA00022530"/>
    </source>
</evidence>
<evidence type="ECO:0000256" key="11">
    <source>
        <dbReference type="ARBA" id="ARBA00023157"/>
    </source>
</evidence>
<feature type="binding site" evidence="14 16">
    <location>
        <position position="415"/>
    </location>
    <ligand>
        <name>Zn(2+)</name>
        <dbReference type="ChEBI" id="CHEBI:29105"/>
        <note>catalytic</note>
    </ligand>
</feature>
<name>A0AAD8C2V0_BIOPF</name>
<dbReference type="Gene3D" id="2.20.100.10">
    <property type="entry name" value="Thrombospondin type-1 (TSP1) repeat"/>
    <property type="match status" value="3"/>
</dbReference>
<feature type="disulfide bond" evidence="17">
    <location>
        <begin position="1071"/>
        <end position="1105"/>
    </location>
</feature>
<dbReference type="InterPro" id="IPR024079">
    <property type="entry name" value="MetalloPept_cat_dom_sf"/>
</dbReference>
<feature type="disulfide bond" evidence="15">
    <location>
        <begin position="342"/>
        <end position="395"/>
    </location>
</feature>
<evidence type="ECO:0000256" key="15">
    <source>
        <dbReference type="PIRSR" id="PIRSR613273-3"/>
    </source>
</evidence>
<evidence type="ECO:0000313" key="22">
    <source>
        <dbReference type="EMBL" id="KAK0065459.1"/>
    </source>
</evidence>
<keyword evidence="23" id="KW-1185">Reference proteome</keyword>
<evidence type="ECO:0000256" key="4">
    <source>
        <dbReference type="ARBA" id="ARBA00022670"/>
    </source>
</evidence>
<protein>
    <submittedName>
        <fullName evidence="22">A disintegrin and metalloproteinase with thrombospondin motifs 12</fullName>
    </submittedName>
</protein>
<feature type="domain" description="ShKT" evidence="21">
    <location>
        <begin position="1301"/>
        <end position="1335"/>
    </location>
</feature>
<dbReference type="InterPro" id="IPR002870">
    <property type="entry name" value="Peptidase_M12B_N"/>
</dbReference>
<dbReference type="GO" id="GO:0030198">
    <property type="term" value="P:extracellular matrix organization"/>
    <property type="evidence" value="ECO:0007669"/>
    <property type="project" value="InterPro"/>
</dbReference>
<feature type="binding site" evidence="14">
    <location>
        <position position="270"/>
    </location>
    <ligand>
        <name>Ca(2+)</name>
        <dbReference type="ChEBI" id="CHEBI:29108"/>
        <label>1</label>
    </ligand>
</feature>
<organism evidence="22 23">
    <name type="scientific">Biomphalaria pfeifferi</name>
    <name type="common">Bloodfluke planorb</name>
    <name type="synonym">Freshwater snail</name>
    <dbReference type="NCBI Taxonomy" id="112525"/>
    <lineage>
        <taxon>Eukaryota</taxon>
        <taxon>Metazoa</taxon>
        <taxon>Spiralia</taxon>
        <taxon>Lophotrochozoa</taxon>
        <taxon>Mollusca</taxon>
        <taxon>Gastropoda</taxon>
        <taxon>Heterobranchia</taxon>
        <taxon>Euthyneura</taxon>
        <taxon>Panpulmonata</taxon>
        <taxon>Hygrophila</taxon>
        <taxon>Lymnaeoidea</taxon>
        <taxon>Planorbidae</taxon>
        <taxon>Biomphalaria</taxon>
    </lineage>
</organism>
<evidence type="ECO:0000256" key="9">
    <source>
        <dbReference type="ARBA" id="ARBA00022833"/>
    </source>
</evidence>
<feature type="disulfide bond" evidence="17">
    <location>
        <begin position="1301"/>
        <end position="1335"/>
    </location>
</feature>
<evidence type="ECO:0000256" key="19">
    <source>
        <dbReference type="SAM" id="SignalP"/>
    </source>
</evidence>
<sequence>MVTFCSRISVITVMTVAFLLSANGVPAPRRMRSPPRPPKVPLRPPHSRALKVPPPPGEFHHLLPPADLLHYFGTKNKHEVPEYTITSPRHVTGSRHRRDVNSKKDRLEYHVTAFGKTYELILDHNNDLIAPGCVAEKFFNGTKQIIPCIVANPGTDKSDSDCFYTGYSRSHNQSTVAISSCAGLHGIISIPEDDHDLVIKPVKEHHSSRARRSAGGDNPHVVFKRSAQSKACEGVADIEDAILRGVQQKSAGGISVHSAKKRSSDELFMELLLVADKTLYNAHGADLHNFLLAITNVAAARFMDSSLGQTLHLSVVKIKILQDDQPDLEIVEEARYGLKSFCEWQERDNPALDSDPLHYDVAVLFTRVDLQHGASGHSTVGLANSGGVCNAGSRCAYVEDTGIDTGLTLAHELGHTLGLSHDGSQNTCSDSKNVMASAGATGPDSFKWSSCSQASFLNFLRSGRASCLNDVPTHHEELPKDLPGVVYDADDQCRLWIGTKYYNHSDPCGQLWCVDPVNADGIIKSGSAMMDGSMCGQRKYCINAECVDIGANGPQPVNGGWSAWPTHWSECSRTCGGGIRTKVRTCDNPKPRFGGKDCEGESIKTNLCNVKACNTSEAKFKELQCQATKDQTVDGHVYDWLPWDQAGAQQCYLLCQTNPGDRIFRRTLEGSKNYKDGTSCVGDQHHDFYRCVKGTCQAHSCDGHSDSMYKFDKCGVCGGSNDTCVVKKGTKSQGEPQKWSTIIQLPRGTTGVQIRNKNRLAKMTLSVNGKPIINENPSMPSPSQTYSNDGVTFNYRKGETGEDEVIDVVGALSEDVEAQVFTFFADQRFQPDVSYEYNVPVSDVRTYEWRTTNTDCNVQCGGGNYLVEILCHRISDNEAVEDKFCNIFHKPDSLGAPCNPQPCEPEWQASEWGACNKNCGSGSQTRQVNCVQKANGGFTVVAENQCPGDKKPADNRVCNVLACDAHWETSSWSSCSMTCGRGVQSRQVKCVSGQSEVSETNCKETKPESTQACVVTVCDTNISASDCKDLSSDCGGYGLTLCSEYGDWAKTNCKLTCSFCSASTSVVASVCEDKSKDCSSYGTSVCTGEFANWASENCAKFCGKCTSAVESTASSASICVDKSTDCAGYGQTVCTGEYAQWASENCVALCGLCSSCVDVSPDCSGYGASICQGEYADWAKSNCAKHCGLCTAATSASVQAPTSSSDCKDVSTDCQAYGASVCQGDYADWAKQNCANLCGLCTSSAAAQPAAQSCTDVSSDCAAYGASICGGDYADWAKANCANYCHLCNTASDASAAASTCADKIADCVDYGKNVCTNEYAAWAKENCQKMCGLC</sequence>
<dbReference type="SMART" id="SM00209">
    <property type="entry name" value="TSP1"/>
    <property type="match status" value="4"/>
</dbReference>
<evidence type="ECO:0000256" key="10">
    <source>
        <dbReference type="ARBA" id="ARBA00023049"/>
    </source>
</evidence>
<comment type="cofactor">
    <cofactor evidence="14">
        <name>Zn(2+)</name>
        <dbReference type="ChEBI" id="CHEBI:29105"/>
    </cofactor>
    <text evidence="14">Binds 1 zinc ion per subunit.</text>
</comment>
<evidence type="ECO:0000256" key="1">
    <source>
        <dbReference type="ARBA" id="ARBA00004498"/>
    </source>
</evidence>
<comment type="caution">
    <text evidence="16">Lacks conserved residue(s) required for the propagation of feature annotation.</text>
</comment>
<dbReference type="Pfam" id="PF05986">
    <property type="entry name" value="ADAMTS_spacer1"/>
    <property type="match status" value="1"/>
</dbReference>
<keyword evidence="12" id="KW-0325">Glycoprotein</keyword>
<dbReference type="SMART" id="SM00254">
    <property type="entry name" value="ShKT"/>
    <property type="match status" value="7"/>
</dbReference>
<comment type="subcellular location">
    <subcellularLocation>
        <location evidence="1">Secreted</location>
        <location evidence="1">Extracellular space</location>
        <location evidence="1">Extracellular matrix</location>
    </subcellularLocation>
</comment>
<feature type="region of interest" description="Disordered" evidence="18">
    <location>
        <begin position="25"/>
        <end position="46"/>
    </location>
</feature>
<feature type="binding site" evidence="14 16">
    <location>
        <position position="421"/>
    </location>
    <ligand>
        <name>Zn(2+)</name>
        <dbReference type="ChEBI" id="CHEBI:29105"/>
        <note>catalytic</note>
    </ligand>
</feature>
<dbReference type="Pfam" id="PF00090">
    <property type="entry name" value="TSP_1"/>
    <property type="match status" value="1"/>
</dbReference>
<evidence type="ECO:0000256" key="18">
    <source>
        <dbReference type="SAM" id="MobiDB-lite"/>
    </source>
</evidence>
<feature type="chain" id="PRO_5042046300" evidence="19">
    <location>
        <begin position="25"/>
        <end position="1335"/>
    </location>
</feature>
<feature type="disulfide bond" evidence="15">
    <location>
        <begin position="571"/>
        <end position="608"/>
    </location>
</feature>
<feature type="binding site" evidence="14">
    <location>
        <position position="353"/>
    </location>
    <ligand>
        <name>Ca(2+)</name>
        <dbReference type="ChEBI" id="CHEBI:29108"/>
        <label>2</label>
    </ligand>
</feature>
<dbReference type="FunFam" id="2.20.100.10:FF:000007">
    <property type="entry name" value="Thrombospondin 1"/>
    <property type="match status" value="1"/>
</dbReference>
<dbReference type="PANTHER" id="PTHR13723">
    <property type="entry name" value="ADAMTS A DISINTEGRIN AND METALLOPROTEASE WITH THROMBOSPONDIN MOTIFS PROTEASE"/>
    <property type="match status" value="1"/>
</dbReference>
<feature type="domain" description="ShKT" evidence="21">
    <location>
        <begin position="1071"/>
        <end position="1105"/>
    </location>
</feature>
<keyword evidence="11 15" id="KW-1015">Disulfide bond</keyword>
<evidence type="ECO:0000259" key="21">
    <source>
        <dbReference type="PROSITE" id="PS51670"/>
    </source>
</evidence>
<feature type="binding site" evidence="14 16">
    <location>
        <position position="411"/>
    </location>
    <ligand>
        <name>Zn(2+)</name>
        <dbReference type="ChEBI" id="CHEBI:29105"/>
        <note>catalytic</note>
    </ligand>
</feature>
<keyword evidence="4" id="KW-0645">Protease</keyword>
<dbReference type="SUPFAM" id="SSF82895">
    <property type="entry name" value="TSP-1 type 1 repeat"/>
    <property type="match status" value="3"/>
</dbReference>
<dbReference type="Gene3D" id="1.10.10.1940">
    <property type="match status" value="1"/>
</dbReference>
<proteinExistence type="predicted"/>
<evidence type="ECO:0000313" key="23">
    <source>
        <dbReference type="Proteomes" id="UP001233172"/>
    </source>
</evidence>
<feature type="signal peptide" evidence="19">
    <location>
        <begin position="1"/>
        <end position="24"/>
    </location>
</feature>
<evidence type="ECO:0000256" key="17">
    <source>
        <dbReference type="PROSITE-ProRule" id="PRU01005"/>
    </source>
</evidence>
<feature type="disulfide bond" evidence="15">
    <location>
        <begin position="535"/>
        <end position="546"/>
    </location>
</feature>
<dbReference type="Gene3D" id="3.40.390.10">
    <property type="entry name" value="Collagenase (Catalytic Domain)"/>
    <property type="match status" value="1"/>
</dbReference>
<evidence type="ECO:0000256" key="12">
    <source>
        <dbReference type="ARBA" id="ARBA00023180"/>
    </source>
</evidence>
<dbReference type="GO" id="GO:0004222">
    <property type="term" value="F:metalloendopeptidase activity"/>
    <property type="evidence" value="ECO:0007669"/>
    <property type="project" value="InterPro"/>
</dbReference>
<keyword evidence="5 14" id="KW-0479">Metal-binding</keyword>
<dbReference type="InterPro" id="IPR001590">
    <property type="entry name" value="Peptidase_M12B"/>
</dbReference>
<feature type="disulfide bond" evidence="15">
    <location>
        <begin position="493"/>
        <end position="513"/>
    </location>
</feature>
<feature type="disulfide bond" evidence="15">
    <location>
        <begin position="508"/>
        <end position="541"/>
    </location>
</feature>
<feature type="disulfide bond" evidence="15">
    <location>
        <begin position="389"/>
        <end position="467"/>
    </location>
</feature>
<feature type="domain" description="ShKT" evidence="21">
    <location>
        <begin position="1018"/>
        <end position="1060"/>
    </location>
</feature>
<dbReference type="GO" id="GO:0006508">
    <property type="term" value="P:proteolysis"/>
    <property type="evidence" value="ECO:0007669"/>
    <property type="project" value="UniProtKB-KW"/>
</dbReference>
<comment type="caution">
    <text evidence="22">The sequence shown here is derived from an EMBL/GenBank/DDBJ whole genome shotgun (WGS) entry which is preliminary data.</text>
</comment>
<keyword evidence="7" id="KW-0677">Repeat</keyword>
<dbReference type="InterPro" id="IPR010294">
    <property type="entry name" value="ADAMTS_spacer1"/>
</dbReference>
<keyword evidence="6 19" id="KW-0732">Signal</keyword>
<keyword evidence="8" id="KW-0378">Hydrolase</keyword>
<dbReference type="Gene3D" id="2.60.120.830">
    <property type="match status" value="1"/>
</dbReference>
<evidence type="ECO:0000256" key="5">
    <source>
        <dbReference type="ARBA" id="ARBA00022723"/>
    </source>
</evidence>
<accession>A0AAD8C2V0</accession>
<evidence type="ECO:0000256" key="13">
    <source>
        <dbReference type="PIRSR" id="PIRSR613273-1"/>
    </source>
</evidence>
<dbReference type="PROSITE" id="PS51670">
    <property type="entry name" value="SHKT"/>
    <property type="match status" value="4"/>
</dbReference>
<dbReference type="PRINTS" id="PR01857">
    <property type="entry name" value="ADAMTSFAMILY"/>
</dbReference>
<dbReference type="Proteomes" id="UP001233172">
    <property type="component" value="Unassembled WGS sequence"/>
</dbReference>
<feature type="active site" evidence="13 16">
    <location>
        <position position="412"/>
    </location>
</feature>
<feature type="domain" description="ShKT" evidence="21">
    <location>
        <begin position="1207"/>
        <end position="1241"/>
    </location>
</feature>
<dbReference type="Pfam" id="PF01421">
    <property type="entry name" value="Reprolysin"/>
    <property type="match status" value="1"/>
</dbReference>
<keyword evidence="2" id="KW-0964">Secreted</keyword>
<keyword evidence="14" id="KW-0106">Calcium</keyword>
<reference evidence="22" key="2">
    <citation type="submission" date="2023-04" db="EMBL/GenBank/DDBJ databases">
        <authorList>
            <person name="Bu L."/>
            <person name="Lu L."/>
            <person name="Laidemitt M.R."/>
            <person name="Zhang S.M."/>
            <person name="Mutuku M."/>
            <person name="Mkoji G."/>
            <person name="Steinauer M."/>
            <person name="Loker E.S."/>
        </authorList>
    </citation>
    <scope>NUCLEOTIDE SEQUENCE</scope>
    <source>
        <strain evidence="22">KasaAsao</strain>
        <tissue evidence="22">Whole Snail</tissue>
    </source>
</reference>
<evidence type="ECO:0000256" key="16">
    <source>
        <dbReference type="PROSITE-ProRule" id="PRU00276"/>
    </source>
</evidence>
<dbReference type="PROSITE" id="PS50215">
    <property type="entry name" value="ADAM_MEPRO"/>
    <property type="match status" value="1"/>
</dbReference>
<feature type="binding site" evidence="14">
    <location>
        <position position="360"/>
    </location>
    <ligand>
        <name>Ca(2+)</name>
        <dbReference type="ChEBI" id="CHEBI:29108"/>
        <label>1</label>
    </ligand>
</feature>
<feature type="binding site" evidence="14">
    <location>
        <position position="270"/>
    </location>
    <ligand>
        <name>Ca(2+)</name>
        <dbReference type="ChEBI" id="CHEBI:29108"/>
        <label>2</label>
    </ligand>
</feature>
<dbReference type="EMBL" id="JASAOG010000013">
    <property type="protein sequence ID" value="KAK0065459.1"/>
    <property type="molecule type" value="Genomic_DNA"/>
</dbReference>
<dbReference type="PANTHER" id="PTHR13723:SF20">
    <property type="entry name" value="A DISINTEGRIN AND METALLOPROTEINASE WITH THROMBOSPONDIN MOTIFS 13"/>
    <property type="match status" value="1"/>
</dbReference>
<dbReference type="Gene3D" id="3.40.1620.60">
    <property type="match status" value="1"/>
</dbReference>
<dbReference type="InterPro" id="IPR050439">
    <property type="entry name" value="ADAMTS_ADAMTS-like"/>
</dbReference>
<dbReference type="InterPro" id="IPR036383">
    <property type="entry name" value="TSP1_rpt_sf"/>
</dbReference>
<feature type="disulfide bond" evidence="15">
    <location>
        <begin position="575"/>
        <end position="613"/>
    </location>
</feature>
<evidence type="ECO:0000256" key="7">
    <source>
        <dbReference type="ARBA" id="ARBA00022737"/>
    </source>
</evidence>
<dbReference type="InterPro" id="IPR041645">
    <property type="entry name" value="ADAMTS_CR_2"/>
</dbReference>
<dbReference type="Pfam" id="PF19030">
    <property type="entry name" value="TSP1_ADAMTS"/>
    <property type="match status" value="3"/>
</dbReference>
<dbReference type="SUPFAM" id="SSF55486">
    <property type="entry name" value="Metalloproteases ('zincins'), catalytic domain"/>
    <property type="match status" value="1"/>
</dbReference>
<dbReference type="InterPro" id="IPR003582">
    <property type="entry name" value="ShKT_dom"/>
</dbReference>
<gene>
    <name evidence="22" type="ORF">Bpfe_004892</name>
</gene>
<feature type="binding site" evidence="14">
    <location>
        <position position="353"/>
    </location>
    <ligand>
        <name>Ca(2+)</name>
        <dbReference type="ChEBI" id="CHEBI:29108"/>
        <label>1</label>
    </ligand>
</feature>